<proteinExistence type="predicted"/>
<protein>
    <submittedName>
        <fullName evidence="1">Uncharacterized protein</fullName>
    </submittedName>
</protein>
<evidence type="ECO:0000313" key="1">
    <source>
        <dbReference type="EMBL" id="SLM19213.1"/>
    </source>
</evidence>
<name>A0A3P3XTF5_9SPIR</name>
<sequence>MPKVTSKPEKGLDVNFFAAFDELSKMYGDDVAFKPLQDAVAIIRTRREKGEEPTEEERERVRYLIGIVFRNSLPLRAGT</sequence>
<accession>A0A3P3XTF5</accession>
<organism evidence="1">
    <name type="scientific">uncultured spirochete</name>
    <dbReference type="NCBI Taxonomy" id="156406"/>
    <lineage>
        <taxon>Bacteria</taxon>
        <taxon>Pseudomonadati</taxon>
        <taxon>Spirochaetota</taxon>
        <taxon>Spirochaetia</taxon>
        <taxon>Spirochaetales</taxon>
        <taxon>environmental samples</taxon>
    </lineage>
</organism>
<gene>
    <name evidence="1" type="ORF">SPIRO4BDMA_50728</name>
</gene>
<reference evidence="1" key="1">
    <citation type="submission" date="2017-02" db="EMBL/GenBank/DDBJ databases">
        <authorList>
            <person name="Regsiter A."/>
            <person name="William W."/>
        </authorList>
    </citation>
    <scope>NUCLEOTIDE SEQUENCE</scope>
    <source>
        <strain evidence="1">BdmA 4</strain>
    </source>
</reference>
<dbReference type="EMBL" id="FWDO01000005">
    <property type="protein sequence ID" value="SLM19213.1"/>
    <property type="molecule type" value="Genomic_DNA"/>
</dbReference>
<dbReference type="AlphaFoldDB" id="A0A3P3XTF5"/>